<dbReference type="SUPFAM" id="SSF53187">
    <property type="entry name" value="Zn-dependent exopeptidases"/>
    <property type="match status" value="1"/>
</dbReference>
<dbReference type="OrthoDB" id="9778250at2"/>
<dbReference type="GO" id="GO:0006508">
    <property type="term" value="P:proteolysis"/>
    <property type="evidence" value="ECO:0007669"/>
    <property type="project" value="InterPro"/>
</dbReference>
<accession>A0A330L7L3</accession>
<keyword evidence="2" id="KW-0378">Hydrolase</keyword>
<dbReference type="InParanoid" id="A0A330L7L3"/>
<name>A0A330L7L3_9BACT</name>
<dbReference type="GO" id="GO:0008235">
    <property type="term" value="F:metalloexopeptidase activity"/>
    <property type="evidence" value="ECO:0007669"/>
    <property type="project" value="InterPro"/>
</dbReference>
<protein>
    <submittedName>
        <fullName evidence="2">Putative Peptidase, M28 family</fullName>
        <ecNumber evidence="2">3.4.-.-</ecNumber>
    </submittedName>
</protein>
<dbReference type="SUPFAM" id="SSF52025">
    <property type="entry name" value="PA domain"/>
    <property type="match status" value="1"/>
</dbReference>
<dbReference type="InterPro" id="IPR046450">
    <property type="entry name" value="PA_dom_sf"/>
</dbReference>
<evidence type="ECO:0000313" key="3">
    <source>
        <dbReference type="Proteomes" id="UP000248168"/>
    </source>
</evidence>
<feature type="domain" description="Peptidase M28" evidence="1">
    <location>
        <begin position="314"/>
        <end position="503"/>
    </location>
</feature>
<keyword evidence="3" id="KW-1185">Reference proteome</keyword>
<evidence type="ECO:0000313" key="2">
    <source>
        <dbReference type="EMBL" id="SPP65696.1"/>
    </source>
</evidence>
<dbReference type="InterPro" id="IPR007484">
    <property type="entry name" value="Peptidase_M28"/>
</dbReference>
<dbReference type="EMBL" id="OUNR01000017">
    <property type="protein sequence ID" value="SPP65696.1"/>
    <property type="molecule type" value="Genomic_DNA"/>
</dbReference>
<sequence>MTRHLTIAFLATRRMALGLIILCLISAEPVSAQSSDAGLQTSLSTLSTERMLADIRTLSAPSFNGRLAGSDDDVQSAKWVAQELTAARLRLPPIMNGALNVPFLSGRNGTPLGVMASIIPTSTIQPDPELRIGNTDHMTTVILGPDYLPVFDSPTAQAQGRVIFVGYGIVDPARGIDDYAGVDVANRIVLFLRGKPEHYQQPVSHADKVRFARDRGALAYLTATGPILNPYEARRGITGKPSAFYGQLPPDQAIPGAWISTALAEQILAAPSDADRLRHLQEQLNKDGLSRATQTDHYAALRWNTMTQEGLLTNVIGMLPGTGPDAIIIGAHRDHFGRPAGLLFPGADDNASGTAVMLEVARALAKSDLRPQRTILFVSFSGEENNLLGSRLYIARPLVPLASTKAMINIDHAGIGNGRLTVGVTGLEKTVAQQAGEPAGLASKLDVFGFFPGGDHVPFKEAGVPTVTVVSGGIHPHYHQPTDTTDTLSPDMLMTTARYVLSLAWQLANEP</sequence>
<dbReference type="PANTHER" id="PTHR12147">
    <property type="entry name" value="METALLOPEPTIDASE M28 FAMILY MEMBER"/>
    <property type="match status" value="1"/>
</dbReference>
<dbReference type="EC" id="3.4.-.-" evidence="2"/>
<dbReference type="PANTHER" id="PTHR12147:SF26">
    <property type="entry name" value="PEPTIDASE M28 DOMAIN-CONTAINING PROTEIN"/>
    <property type="match status" value="1"/>
</dbReference>
<organism evidence="2 3">
    <name type="scientific">Nitrospira lenta</name>
    <dbReference type="NCBI Taxonomy" id="1436998"/>
    <lineage>
        <taxon>Bacteria</taxon>
        <taxon>Pseudomonadati</taxon>
        <taxon>Nitrospirota</taxon>
        <taxon>Nitrospiria</taxon>
        <taxon>Nitrospirales</taxon>
        <taxon>Nitrospiraceae</taxon>
        <taxon>Nitrospira</taxon>
    </lineage>
</organism>
<dbReference type="Pfam" id="PF04389">
    <property type="entry name" value="Peptidase_M28"/>
    <property type="match status" value="1"/>
</dbReference>
<evidence type="ECO:0000259" key="1">
    <source>
        <dbReference type="Pfam" id="PF04389"/>
    </source>
</evidence>
<proteinExistence type="predicted"/>
<dbReference type="Gene3D" id="3.50.30.30">
    <property type="match status" value="1"/>
</dbReference>
<gene>
    <name evidence="2" type="ORF">NITLEN_40169</name>
</gene>
<dbReference type="RefSeq" id="WP_121989944.1">
    <property type="nucleotide sequence ID" value="NZ_OUNR01000017.1"/>
</dbReference>
<dbReference type="Proteomes" id="UP000248168">
    <property type="component" value="Unassembled WGS sequence"/>
</dbReference>
<reference evidence="3" key="1">
    <citation type="submission" date="2018-04" db="EMBL/GenBank/DDBJ databases">
        <authorList>
            <person name="Lucker S."/>
            <person name="Sakoula D."/>
        </authorList>
    </citation>
    <scope>NUCLEOTIDE SEQUENCE [LARGE SCALE GENOMIC DNA]</scope>
</reference>
<dbReference type="Gene3D" id="3.40.630.10">
    <property type="entry name" value="Zn peptidases"/>
    <property type="match status" value="1"/>
</dbReference>
<dbReference type="InterPro" id="IPR045175">
    <property type="entry name" value="M28_fam"/>
</dbReference>
<dbReference type="AlphaFoldDB" id="A0A330L7L3"/>